<dbReference type="EMBL" id="BMXB01000015">
    <property type="protein sequence ID" value="GHA46349.1"/>
    <property type="molecule type" value="Genomic_DNA"/>
</dbReference>
<dbReference type="PRINTS" id="PR00080">
    <property type="entry name" value="SDRFAMILY"/>
</dbReference>
<dbReference type="NCBIfam" id="NF006693">
    <property type="entry name" value="PRK09242.1"/>
    <property type="match status" value="1"/>
</dbReference>
<evidence type="ECO:0000256" key="2">
    <source>
        <dbReference type="ARBA" id="ARBA00023002"/>
    </source>
</evidence>
<dbReference type="InterPro" id="IPR045000">
    <property type="entry name" value="TR"/>
</dbReference>
<protein>
    <submittedName>
        <fullName evidence="3">Tropinone reductase</fullName>
    </submittedName>
</protein>
<dbReference type="FunFam" id="3.40.50.720:FF:000084">
    <property type="entry name" value="Short-chain dehydrogenase reductase"/>
    <property type="match status" value="1"/>
</dbReference>
<dbReference type="NCBIfam" id="NF005559">
    <property type="entry name" value="PRK07231.1"/>
    <property type="match status" value="1"/>
</dbReference>
<name>A0A918W0R9_9FLAO</name>
<organism evidence="3 4">
    <name type="scientific">Salinimicrobium marinum</name>
    <dbReference type="NCBI Taxonomy" id="680283"/>
    <lineage>
        <taxon>Bacteria</taxon>
        <taxon>Pseudomonadati</taxon>
        <taxon>Bacteroidota</taxon>
        <taxon>Flavobacteriia</taxon>
        <taxon>Flavobacteriales</taxon>
        <taxon>Flavobacteriaceae</taxon>
        <taxon>Salinimicrobium</taxon>
    </lineage>
</organism>
<keyword evidence="2" id="KW-0560">Oxidoreductase</keyword>
<dbReference type="AlphaFoldDB" id="A0A918W0R9"/>
<reference evidence="3" key="1">
    <citation type="journal article" date="2014" name="Int. J. Syst. Evol. Microbiol.">
        <title>Complete genome sequence of Corynebacterium casei LMG S-19264T (=DSM 44701T), isolated from a smear-ripened cheese.</title>
        <authorList>
            <consortium name="US DOE Joint Genome Institute (JGI-PGF)"/>
            <person name="Walter F."/>
            <person name="Albersmeier A."/>
            <person name="Kalinowski J."/>
            <person name="Ruckert C."/>
        </authorList>
    </citation>
    <scope>NUCLEOTIDE SEQUENCE</scope>
    <source>
        <strain evidence="3">KCTC 12719</strain>
    </source>
</reference>
<dbReference type="PRINTS" id="PR00081">
    <property type="entry name" value="GDHRDH"/>
</dbReference>
<reference evidence="3" key="2">
    <citation type="submission" date="2020-09" db="EMBL/GenBank/DDBJ databases">
        <authorList>
            <person name="Sun Q."/>
            <person name="Kim S."/>
        </authorList>
    </citation>
    <scope>NUCLEOTIDE SEQUENCE</scope>
    <source>
        <strain evidence="3">KCTC 12719</strain>
    </source>
</reference>
<keyword evidence="4" id="KW-1185">Reference proteome</keyword>
<evidence type="ECO:0000313" key="3">
    <source>
        <dbReference type="EMBL" id="GHA46349.1"/>
    </source>
</evidence>
<dbReference type="PANTHER" id="PTHR42898">
    <property type="entry name" value="TROPINONE REDUCTASE"/>
    <property type="match status" value="1"/>
</dbReference>
<comment type="similarity">
    <text evidence="1">Belongs to the short-chain dehydrogenases/reductases (SDR) family.</text>
</comment>
<gene>
    <name evidence="3" type="primary">trn2</name>
    <name evidence="3" type="ORF">GCM10007103_29320</name>
</gene>
<dbReference type="GO" id="GO:0016491">
    <property type="term" value="F:oxidoreductase activity"/>
    <property type="evidence" value="ECO:0007669"/>
    <property type="project" value="UniProtKB-KW"/>
</dbReference>
<dbReference type="Gene3D" id="3.40.50.720">
    <property type="entry name" value="NAD(P)-binding Rossmann-like Domain"/>
    <property type="match status" value="1"/>
</dbReference>
<sequence>MPMWNLEGQTALITGGSKGIGRAAVQEFVELGAKVLFTARNPEDIKKLEEELQAKGHDVTGLVADASRNEDSEKVVTWIDKNWGSLNILVNNAGINIRKKALEYSEEEFRKILEINLTAPFELSRKLHPFLKKSGNGKVINVSSVAAAQDVGTGTPYAMSKAGLLQQTRSLAVEWAGDNIRVNAVSPWFTKTPLTNGLLQQEERMDPIIRRTPLSRVAEAEEISSIIAFLAMDKSSYITGQNIIVDGGMSVNAI</sequence>
<dbReference type="InterPro" id="IPR036291">
    <property type="entry name" value="NAD(P)-bd_dom_sf"/>
</dbReference>
<dbReference type="Proteomes" id="UP000610456">
    <property type="component" value="Unassembled WGS sequence"/>
</dbReference>
<accession>A0A918W0R9</accession>
<evidence type="ECO:0000256" key="1">
    <source>
        <dbReference type="ARBA" id="ARBA00006484"/>
    </source>
</evidence>
<evidence type="ECO:0000313" key="4">
    <source>
        <dbReference type="Proteomes" id="UP000610456"/>
    </source>
</evidence>
<proteinExistence type="inferred from homology"/>
<dbReference type="PANTHER" id="PTHR42898:SF6">
    <property type="entry name" value="NADP-DEPENDENT MANNITOL DEHYDROGENASE"/>
    <property type="match status" value="1"/>
</dbReference>
<dbReference type="Pfam" id="PF13561">
    <property type="entry name" value="adh_short_C2"/>
    <property type="match status" value="1"/>
</dbReference>
<dbReference type="InterPro" id="IPR002347">
    <property type="entry name" value="SDR_fam"/>
</dbReference>
<dbReference type="SUPFAM" id="SSF51735">
    <property type="entry name" value="NAD(P)-binding Rossmann-fold domains"/>
    <property type="match status" value="1"/>
</dbReference>
<comment type="caution">
    <text evidence="3">The sequence shown here is derived from an EMBL/GenBank/DDBJ whole genome shotgun (WGS) entry which is preliminary data.</text>
</comment>